<dbReference type="SMART" id="SM00028">
    <property type="entry name" value="TPR"/>
    <property type="match status" value="4"/>
</dbReference>
<dbReference type="SUPFAM" id="SSF48452">
    <property type="entry name" value="TPR-like"/>
    <property type="match status" value="2"/>
</dbReference>
<dbReference type="InterPro" id="IPR017441">
    <property type="entry name" value="Protein_kinase_ATP_BS"/>
</dbReference>
<evidence type="ECO:0000256" key="1">
    <source>
        <dbReference type="ARBA" id="ARBA00022679"/>
    </source>
</evidence>
<protein>
    <submittedName>
        <fullName evidence="10">Serine/threonine-protein kinase PknB</fullName>
        <ecNumber evidence="10">2.7.11.1</ecNumber>
    </submittedName>
</protein>
<gene>
    <name evidence="10" type="primary">pknB_7</name>
    <name evidence="10" type="ORF">ElP_18350</name>
</gene>
<feature type="transmembrane region" description="Helical" evidence="8">
    <location>
        <begin position="408"/>
        <end position="432"/>
    </location>
</feature>
<feature type="domain" description="Protein kinase" evidence="9">
    <location>
        <begin position="125"/>
        <end position="383"/>
    </location>
</feature>
<feature type="binding site" evidence="5">
    <location>
        <position position="154"/>
    </location>
    <ligand>
        <name>ATP</name>
        <dbReference type="ChEBI" id="CHEBI:30616"/>
    </ligand>
</feature>
<dbReference type="KEGG" id="tpla:ElP_18350"/>
<keyword evidence="8" id="KW-0812">Transmembrane</keyword>
<dbReference type="GO" id="GO:0004674">
    <property type="term" value="F:protein serine/threonine kinase activity"/>
    <property type="evidence" value="ECO:0007669"/>
    <property type="project" value="UniProtKB-EC"/>
</dbReference>
<keyword evidence="11" id="KW-1185">Reference proteome</keyword>
<dbReference type="Pfam" id="PF00069">
    <property type="entry name" value="Pkinase"/>
    <property type="match status" value="1"/>
</dbReference>
<dbReference type="SMART" id="SM00220">
    <property type="entry name" value="S_TKc"/>
    <property type="match status" value="1"/>
</dbReference>
<dbReference type="AlphaFoldDB" id="A0A518GZD1"/>
<dbReference type="Gene3D" id="3.30.200.20">
    <property type="entry name" value="Phosphorylase Kinase, domain 1"/>
    <property type="match status" value="1"/>
</dbReference>
<keyword evidence="3 10" id="KW-0418">Kinase</keyword>
<dbReference type="InterPro" id="IPR000719">
    <property type="entry name" value="Prot_kinase_dom"/>
</dbReference>
<keyword evidence="8" id="KW-0472">Membrane</keyword>
<organism evidence="10 11">
    <name type="scientific">Tautonia plasticadhaerens</name>
    <dbReference type="NCBI Taxonomy" id="2527974"/>
    <lineage>
        <taxon>Bacteria</taxon>
        <taxon>Pseudomonadati</taxon>
        <taxon>Planctomycetota</taxon>
        <taxon>Planctomycetia</taxon>
        <taxon>Isosphaerales</taxon>
        <taxon>Isosphaeraceae</taxon>
        <taxon>Tautonia</taxon>
    </lineage>
</organism>
<dbReference type="InterPro" id="IPR011990">
    <property type="entry name" value="TPR-like_helical_dom_sf"/>
</dbReference>
<evidence type="ECO:0000259" key="9">
    <source>
        <dbReference type="PROSITE" id="PS50011"/>
    </source>
</evidence>
<evidence type="ECO:0000256" key="6">
    <source>
        <dbReference type="SAM" id="Coils"/>
    </source>
</evidence>
<dbReference type="GO" id="GO:0005524">
    <property type="term" value="F:ATP binding"/>
    <property type="evidence" value="ECO:0007669"/>
    <property type="project" value="UniProtKB-UniRule"/>
</dbReference>
<dbReference type="CDD" id="cd14014">
    <property type="entry name" value="STKc_PknB_like"/>
    <property type="match status" value="1"/>
</dbReference>
<reference evidence="10 11" key="1">
    <citation type="submission" date="2019-02" db="EMBL/GenBank/DDBJ databases">
        <title>Deep-cultivation of Planctomycetes and their phenomic and genomic characterization uncovers novel biology.</title>
        <authorList>
            <person name="Wiegand S."/>
            <person name="Jogler M."/>
            <person name="Boedeker C."/>
            <person name="Pinto D."/>
            <person name="Vollmers J."/>
            <person name="Rivas-Marin E."/>
            <person name="Kohn T."/>
            <person name="Peeters S.H."/>
            <person name="Heuer A."/>
            <person name="Rast P."/>
            <person name="Oberbeckmann S."/>
            <person name="Bunk B."/>
            <person name="Jeske O."/>
            <person name="Meyerdierks A."/>
            <person name="Storesund J.E."/>
            <person name="Kallscheuer N."/>
            <person name="Luecker S."/>
            <person name="Lage O.M."/>
            <person name="Pohl T."/>
            <person name="Merkel B.J."/>
            <person name="Hornburger P."/>
            <person name="Mueller R.-W."/>
            <person name="Bruemmer F."/>
            <person name="Labrenz M."/>
            <person name="Spormann A.M."/>
            <person name="Op den Camp H."/>
            <person name="Overmann J."/>
            <person name="Amann R."/>
            <person name="Jetten M.S.M."/>
            <person name="Mascher T."/>
            <person name="Medema M.H."/>
            <person name="Devos D.P."/>
            <person name="Kaster A.-K."/>
            <person name="Ovreas L."/>
            <person name="Rohde M."/>
            <person name="Galperin M.Y."/>
            <person name="Jogler C."/>
        </authorList>
    </citation>
    <scope>NUCLEOTIDE SEQUENCE [LARGE SCALE GENOMIC DNA]</scope>
    <source>
        <strain evidence="10 11">ElP</strain>
    </source>
</reference>
<evidence type="ECO:0000313" key="11">
    <source>
        <dbReference type="Proteomes" id="UP000317835"/>
    </source>
</evidence>
<dbReference type="PANTHER" id="PTHR43289">
    <property type="entry name" value="MITOGEN-ACTIVATED PROTEIN KINASE KINASE KINASE 20-RELATED"/>
    <property type="match status" value="1"/>
</dbReference>
<evidence type="ECO:0000256" key="5">
    <source>
        <dbReference type="PROSITE-ProRule" id="PRU10141"/>
    </source>
</evidence>
<feature type="coiled-coil region" evidence="6">
    <location>
        <begin position="438"/>
        <end position="465"/>
    </location>
</feature>
<keyword evidence="6" id="KW-0175">Coiled coil</keyword>
<dbReference type="EC" id="2.7.11.1" evidence="10"/>
<keyword evidence="8" id="KW-1133">Transmembrane helix</keyword>
<evidence type="ECO:0000256" key="7">
    <source>
        <dbReference type="SAM" id="MobiDB-lite"/>
    </source>
</evidence>
<feature type="region of interest" description="Disordered" evidence="7">
    <location>
        <begin position="69"/>
        <end position="95"/>
    </location>
</feature>
<dbReference type="PROSITE" id="PS50011">
    <property type="entry name" value="PROTEIN_KINASE_DOM"/>
    <property type="match status" value="1"/>
</dbReference>
<dbReference type="OrthoDB" id="9788659at2"/>
<dbReference type="Gene3D" id="1.10.510.10">
    <property type="entry name" value="Transferase(Phosphotransferase) domain 1"/>
    <property type="match status" value="1"/>
</dbReference>
<name>A0A518GZD1_9BACT</name>
<dbReference type="Gene3D" id="1.25.40.10">
    <property type="entry name" value="Tetratricopeptide repeat domain"/>
    <property type="match status" value="3"/>
</dbReference>
<keyword evidence="4 5" id="KW-0067">ATP-binding</keyword>
<dbReference type="EMBL" id="CP036426">
    <property type="protein sequence ID" value="QDV33954.1"/>
    <property type="molecule type" value="Genomic_DNA"/>
</dbReference>
<dbReference type="InterPro" id="IPR019734">
    <property type="entry name" value="TPR_rpt"/>
</dbReference>
<proteinExistence type="predicted"/>
<dbReference type="Proteomes" id="UP000317835">
    <property type="component" value="Chromosome"/>
</dbReference>
<keyword evidence="2 5" id="KW-0547">Nucleotide-binding</keyword>
<evidence type="ECO:0000256" key="3">
    <source>
        <dbReference type="ARBA" id="ARBA00022777"/>
    </source>
</evidence>
<evidence type="ECO:0000256" key="8">
    <source>
        <dbReference type="SAM" id="Phobius"/>
    </source>
</evidence>
<dbReference type="Pfam" id="PF13374">
    <property type="entry name" value="TPR_10"/>
    <property type="match status" value="1"/>
</dbReference>
<sequence length="933" mass="101543">MSGAPRDRSSGSGADRLDWGAIEETIAEFEGLLNDGGRPEISDFLPPDGPARRALLPALVAAELEARQARGEAASESEYRERFPELERPADPAGPRAGQAWLETFRVDPPPESPRRPTARRLGRFELLEEVGRGAFGVVYRAWDGQLCREVAVKVLHGGELAGADARARFRREARSVARLSHPGLVPVFETGIEDGSAFLVGEFVAGTTLSGRLSTGERPSPRESARLAAEVADALHHAHRCGVVHRDVKPSNILIGADGRPRLTDFGLARIEADATLTRPGEAVGTPSYMSPEQARGELPAIGPPCDVYSLGAVLYELLTGHPPFVGANQAVFRQILEDDPTPMGPGVPTDLGTICLTALAKEPSLRYPSADAMAEDLRRHLRGEPVQARRVGPLGRLGRRCRRRPTVAALALVLGVTVLGSFGTVTALWLGSDHYRREAERHLAAVERQHRQAVEELKGAYRAIWHQSQLARVAANGSTIGPGRRKALAGEAIAHARRFVVDSELSDDPTLREERAALALHLAEMTTEVGSDEEAIDAYLDAVRMAEPLATDLPDEPRHRRRLALVLLAQAQSQLDSGRPREGDETLRRADRLVSGLISGRADHPAPPREELLEVARLGLLLAQLQDRRGRPGRAVDLFRQVRRPLGRAIRERPSDGEARALLARLSAELARLARHEEDPSAAIDDIRIAVDSWEEAVSASPLDESSRRELAGAELLHSELLRRADRPEEARSAALRALAHFERIASGRGEDDPAMAVTMAHCSAQLGAACYDLGRWDESLRAQRRAARCFGTLPPEWRRERGHRVTLGTISHNIGRCLHELGRLDEAEAAFRDAIALRAELAGADPSNPDRLSDLGGTRHRLGLTLAAQGRGPEAESAFERAIAHQLDALRHAPDDSRFLDLLADHRAALASLMVRSGRMPDANTADLAR</sequence>
<dbReference type="SUPFAM" id="SSF56112">
    <property type="entry name" value="Protein kinase-like (PK-like)"/>
    <property type="match status" value="1"/>
</dbReference>
<dbReference type="InterPro" id="IPR011009">
    <property type="entry name" value="Kinase-like_dom_sf"/>
</dbReference>
<accession>A0A518GZD1</accession>
<dbReference type="Pfam" id="PF13424">
    <property type="entry name" value="TPR_12"/>
    <property type="match status" value="1"/>
</dbReference>
<dbReference type="PANTHER" id="PTHR43289:SF30">
    <property type="entry name" value="NON-SPECIFIC SERINE_THREONINE PROTEIN KINASE"/>
    <property type="match status" value="1"/>
</dbReference>
<feature type="compositionally biased region" description="Basic and acidic residues" evidence="7">
    <location>
        <begin position="77"/>
        <end position="90"/>
    </location>
</feature>
<evidence type="ECO:0000256" key="4">
    <source>
        <dbReference type="ARBA" id="ARBA00022840"/>
    </source>
</evidence>
<evidence type="ECO:0000313" key="10">
    <source>
        <dbReference type="EMBL" id="QDV33954.1"/>
    </source>
</evidence>
<dbReference type="PROSITE" id="PS00108">
    <property type="entry name" value="PROTEIN_KINASE_ST"/>
    <property type="match status" value="1"/>
</dbReference>
<keyword evidence="1 10" id="KW-0808">Transferase</keyword>
<dbReference type="InterPro" id="IPR008271">
    <property type="entry name" value="Ser/Thr_kinase_AS"/>
</dbReference>
<dbReference type="RefSeq" id="WP_145268479.1">
    <property type="nucleotide sequence ID" value="NZ_CP036426.1"/>
</dbReference>
<dbReference type="PROSITE" id="PS00107">
    <property type="entry name" value="PROTEIN_KINASE_ATP"/>
    <property type="match status" value="1"/>
</dbReference>
<evidence type="ECO:0000256" key="2">
    <source>
        <dbReference type="ARBA" id="ARBA00022741"/>
    </source>
</evidence>